<evidence type="ECO:0000256" key="4">
    <source>
        <dbReference type="ARBA" id="ARBA00022448"/>
    </source>
</evidence>
<keyword evidence="5" id="KW-1003">Cell membrane</keyword>
<proteinExistence type="inferred from homology"/>
<evidence type="ECO:0000256" key="3">
    <source>
        <dbReference type="ARBA" id="ARBA00022106"/>
    </source>
</evidence>
<feature type="transmembrane region" description="Helical" evidence="10">
    <location>
        <begin position="311"/>
        <end position="333"/>
    </location>
</feature>
<dbReference type="InterPro" id="IPR048279">
    <property type="entry name" value="MdtK-like"/>
</dbReference>
<sequence length="460" mass="50244">MNRLNRDFGMISLLGFTVPSILNLLFMSVYQMVDAIFIANCVGENALAAMNIVYPVISVILAVTLMFSSGGSAIVAKQMGEGKTREAKENFTSIAILAVILAAVISFLSILFMDPLLRFLGATDLLWADCYGYLHLLVLFMPLAALQLIFLSFFITAGRPGLGFLLTVLSGTTNIALDYVFVAVLGWGVEGAALATAIGYSVAAIPGFFYFLFHRKGALCFVRPRFRLKIIGFSCFNGSSEMVSNLSISVTTLLFNQIALQYLGEGGVAAITVALYAQFFLTAVFMGFIGGASPVFSFSLGSRNYKRVHKLFRISTQIIGALTVLVTVLSYLLAEPIVSVFIKKTSDVFPLALHGFLLFSTGYLFAGFNIYASGLFTALQNGKVSALISLLRTFIFLTAALILLPMVIGADGIWLAVPLAELASCLVSAFLIYRYRKQYFFTKKQEEWQIPRQNPAFNAR</sequence>
<evidence type="ECO:0000256" key="1">
    <source>
        <dbReference type="ARBA" id="ARBA00004651"/>
    </source>
</evidence>
<keyword evidence="4" id="KW-0813">Transport</keyword>
<dbReference type="PIRSF" id="PIRSF006603">
    <property type="entry name" value="DinF"/>
    <property type="match status" value="1"/>
</dbReference>
<comment type="caution">
    <text evidence="11">The sequence shown here is derived from an EMBL/GenBank/DDBJ whole genome shotgun (WGS) entry which is preliminary data.</text>
</comment>
<protein>
    <recommendedName>
        <fullName evidence="3">Multidrug export protein MepA</fullName>
    </recommendedName>
</protein>
<feature type="transmembrane region" description="Helical" evidence="10">
    <location>
        <begin position="193"/>
        <end position="213"/>
    </location>
</feature>
<dbReference type="Proteomes" id="UP000292927">
    <property type="component" value="Unassembled WGS sequence"/>
</dbReference>
<feature type="transmembrane region" description="Helical" evidence="10">
    <location>
        <begin position="384"/>
        <end position="407"/>
    </location>
</feature>
<evidence type="ECO:0000256" key="5">
    <source>
        <dbReference type="ARBA" id="ARBA00022475"/>
    </source>
</evidence>
<name>A0A4Q7PNP9_9FIRM</name>
<evidence type="ECO:0000313" key="12">
    <source>
        <dbReference type="Proteomes" id="UP000292927"/>
    </source>
</evidence>
<dbReference type="PANTHER" id="PTHR43823">
    <property type="entry name" value="SPORULATION PROTEIN YKVU"/>
    <property type="match status" value="1"/>
</dbReference>
<dbReference type="InterPro" id="IPR045070">
    <property type="entry name" value="MATE_MepA-like"/>
</dbReference>
<feature type="transmembrane region" description="Helical" evidence="10">
    <location>
        <begin position="133"/>
        <end position="155"/>
    </location>
</feature>
<comment type="similarity">
    <text evidence="2">Belongs to the multi antimicrobial extrusion (MATE) (TC 2.A.66.1) family. MepA subfamily.</text>
</comment>
<feature type="transmembrane region" description="Helical" evidence="10">
    <location>
        <begin position="353"/>
        <end position="372"/>
    </location>
</feature>
<evidence type="ECO:0000256" key="6">
    <source>
        <dbReference type="ARBA" id="ARBA00022692"/>
    </source>
</evidence>
<evidence type="ECO:0000256" key="2">
    <source>
        <dbReference type="ARBA" id="ARBA00008417"/>
    </source>
</evidence>
<dbReference type="CDD" id="cd13143">
    <property type="entry name" value="MATE_MepA_like"/>
    <property type="match status" value="1"/>
</dbReference>
<dbReference type="GO" id="GO:0042910">
    <property type="term" value="F:xenobiotic transmembrane transporter activity"/>
    <property type="evidence" value="ECO:0007669"/>
    <property type="project" value="InterPro"/>
</dbReference>
<dbReference type="InterPro" id="IPR051327">
    <property type="entry name" value="MATE_MepA_subfamily"/>
</dbReference>
<feature type="transmembrane region" description="Helical" evidence="10">
    <location>
        <begin position="162"/>
        <end position="187"/>
    </location>
</feature>
<dbReference type="NCBIfam" id="TIGR00797">
    <property type="entry name" value="matE"/>
    <property type="match status" value="1"/>
</dbReference>
<keyword evidence="7 10" id="KW-1133">Transmembrane helix</keyword>
<feature type="transmembrane region" description="Helical" evidence="10">
    <location>
        <begin position="12"/>
        <end position="32"/>
    </location>
</feature>
<dbReference type="GO" id="GO:0046677">
    <property type="term" value="P:response to antibiotic"/>
    <property type="evidence" value="ECO:0007669"/>
    <property type="project" value="UniProtKB-KW"/>
</dbReference>
<evidence type="ECO:0000256" key="7">
    <source>
        <dbReference type="ARBA" id="ARBA00022989"/>
    </source>
</evidence>
<dbReference type="AlphaFoldDB" id="A0A4Q7PNP9"/>
<organism evidence="11 12">
    <name type="scientific">Cuneatibacter caecimuris</name>
    <dbReference type="NCBI Taxonomy" id="1796618"/>
    <lineage>
        <taxon>Bacteria</taxon>
        <taxon>Bacillati</taxon>
        <taxon>Bacillota</taxon>
        <taxon>Clostridia</taxon>
        <taxon>Lachnospirales</taxon>
        <taxon>Lachnospiraceae</taxon>
        <taxon>Cuneatibacter</taxon>
    </lineage>
</organism>
<dbReference type="GO" id="GO:0005886">
    <property type="term" value="C:plasma membrane"/>
    <property type="evidence" value="ECO:0007669"/>
    <property type="project" value="UniProtKB-SubCell"/>
</dbReference>
<feature type="transmembrane region" description="Helical" evidence="10">
    <location>
        <begin position="94"/>
        <end position="113"/>
    </location>
</feature>
<dbReference type="RefSeq" id="WP_130435308.1">
    <property type="nucleotide sequence ID" value="NZ_SGXF01000003.1"/>
</dbReference>
<dbReference type="EMBL" id="SGXF01000003">
    <property type="protein sequence ID" value="RZT00713.1"/>
    <property type="molecule type" value="Genomic_DNA"/>
</dbReference>
<feature type="transmembrane region" description="Helical" evidence="10">
    <location>
        <begin position="267"/>
        <end position="290"/>
    </location>
</feature>
<feature type="transmembrane region" description="Helical" evidence="10">
    <location>
        <begin position="52"/>
        <end position="74"/>
    </location>
</feature>
<dbReference type="GO" id="GO:0015297">
    <property type="term" value="F:antiporter activity"/>
    <property type="evidence" value="ECO:0007669"/>
    <property type="project" value="InterPro"/>
</dbReference>
<evidence type="ECO:0000256" key="8">
    <source>
        <dbReference type="ARBA" id="ARBA00023136"/>
    </source>
</evidence>
<evidence type="ECO:0000313" key="11">
    <source>
        <dbReference type="EMBL" id="RZT00713.1"/>
    </source>
</evidence>
<feature type="transmembrane region" description="Helical" evidence="10">
    <location>
        <begin position="413"/>
        <end position="433"/>
    </location>
</feature>
<keyword evidence="9" id="KW-0046">Antibiotic resistance</keyword>
<dbReference type="InterPro" id="IPR002528">
    <property type="entry name" value="MATE_fam"/>
</dbReference>
<reference evidence="11 12" key="1">
    <citation type="submission" date="2019-02" db="EMBL/GenBank/DDBJ databases">
        <title>Genomic Encyclopedia of Type Strains, Phase IV (KMG-IV): sequencing the most valuable type-strain genomes for metagenomic binning, comparative biology and taxonomic classification.</title>
        <authorList>
            <person name="Goeker M."/>
        </authorList>
    </citation>
    <scope>NUCLEOTIDE SEQUENCE [LARGE SCALE GENOMIC DNA]</scope>
    <source>
        <strain evidence="11 12">DSM 29486</strain>
    </source>
</reference>
<evidence type="ECO:0000256" key="10">
    <source>
        <dbReference type="SAM" id="Phobius"/>
    </source>
</evidence>
<dbReference type="Pfam" id="PF01554">
    <property type="entry name" value="MatE"/>
    <property type="match status" value="2"/>
</dbReference>
<comment type="subcellular location">
    <subcellularLocation>
        <location evidence="1">Cell membrane</location>
        <topology evidence="1">Multi-pass membrane protein</topology>
    </subcellularLocation>
</comment>
<keyword evidence="8 10" id="KW-0472">Membrane</keyword>
<keyword evidence="6 10" id="KW-0812">Transmembrane</keyword>
<gene>
    <name evidence="11" type="ORF">EV209_2038</name>
</gene>
<evidence type="ECO:0000256" key="9">
    <source>
        <dbReference type="ARBA" id="ARBA00023251"/>
    </source>
</evidence>
<accession>A0A4Q7PNP9</accession>
<dbReference type="PANTHER" id="PTHR43823:SF3">
    <property type="entry name" value="MULTIDRUG EXPORT PROTEIN MEPA"/>
    <property type="match status" value="1"/>
</dbReference>
<keyword evidence="12" id="KW-1185">Reference proteome</keyword>
<dbReference type="OrthoDB" id="9808954at2"/>